<protein>
    <submittedName>
        <fullName evidence="1">Uncharacterized protein</fullName>
    </submittedName>
</protein>
<organism evidence="1 2">
    <name type="scientific">Lactococcus lactis</name>
    <dbReference type="NCBI Taxonomy" id="1358"/>
    <lineage>
        <taxon>Bacteria</taxon>
        <taxon>Bacillati</taxon>
        <taxon>Bacillota</taxon>
        <taxon>Bacilli</taxon>
        <taxon>Lactobacillales</taxon>
        <taxon>Streptococcaceae</taxon>
        <taxon>Lactococcus</taxon>
    </lineage>
</organism>
<dbReference type="EMBL" id="JAWHVL010000002">
    <property type="protein sequence ID" value="MDV2631372.1"/>
    <property type="molecule type" value="Genomic_DNA"/>
</dbReference>
<dbReference type="RefSeq" id="WP_180259941.1">
    <property type="nucleotide sequence ID" value="NZ_BLYG01000002.1"/>
</dbReference>
<gene>
    <name evidence="1" type="ORF">RZO31_00575</name>
</gene>
<evidence type="ECO:0000313" key="1">
    <source>
        <dbReference type="EMBL" id="MDV2631372.1"/>
    </source>
</evidence>
<evidence type="ECO:0000313" key="2">
    <source>
        <dbReference type="Proteomes" id="UP001186047"/>
    </source>
</evidence>
<dbReference type="AlphaFoldDB" id="A0AAE4T039"/>
<reference evidence="1" key="1">
    <citation type="submission" date="2023-10" db="EMBL/GenBank/DDBJ databases">
        <title>Production of high quality cheese from raw caw milk (raw cheese).</title>
        <authorList>
            <person name="Samouris G."/>
        </authorList>
    </citation>
    <scope>NUCLEOTIDE SEQUENCE</scope>
    <source>
        <strain evidence="1">M17-3</strain>
    </source>
</reference>
<proteinExistence type="predicted"/>
<accession>A0AAE4T039</accession>
<dbReference type="Proteomes" id="UP001186047">
    <property type="component" value="Unassembled WGS sequence"/>
</dbReference>
<comment type="caution">
    <text evidence="1">The sequence shown here is derived from an EMBL/GenBank/DDBJ whole genome shotgun (WGS) entry which is preliminary data.</text>
</comment>
<name>A0AAE4T039_9LACT</name>
<sequence length="58" mass="7108">MKRNDGFSLFGLMIYMFFGVFMILFFLLKLYYKLLWKLLKFIWKKCGGKTKEEIDLCH</sequence>